<proteinExistence type="predicted"/>
<dbReference type="EMBL" id="AP011526">
    <property type="protein sequence ID" value="BAP61175.1"/>
    <property type="molecule type" value="Genomic_DNA"/>
</dbReference>
<accession>A0A2Z5PI60</accession>
<organism evidence="1 2">
    <name type="scientific">Methanococcus maripaludis KA1</name>
    <dbReference type="NCBI Taxonomy" id="637914"/>
    <lineage>
        <taxon>Archaea</taxon>
        <taxon>Methanobacteriati</taxon>
        <taxon>Methanobacteriota</taxon>
        <taxon>Methanomada group</taxon>
        <taxon>Methanococci</taxon>
        <taxon>Methanococcales</taxon>
        <taxon>Methanococcaceae</taxon>
        <taxon>Methanococcus</taxon>
    </lineage>
</organism>
<evidence type="ECO:0000313" key="2">
    <source>
        <dbReference type="Proteomes" id="UP000264208"/>
    </source>
</evidence>
<dbReference type="KEGG" id="mmak:MMKA1_10580"/>
<dbReference type="GeneID" id="41279469"/>
<evidence type="ECO:0000313" key="1">
    <source>
        <dbReference type="EMBL" id="BAP61175.1"/>
    </source>
</evidence>
<dbReference type="AlphaFoldDB" id="A0A2Z5PI60"/>
<dbReference type="GeneID" id="10982515"/>
<protein>
    <submittedName>
        <fullName evidence="1">Uncharacterized protein</fullName>
    </submittedName>
</protein>
<dbReference type="Proteomes" id="UP000264208">
    <property type="component" value="Chromosome"/>
</dbReference>
<name>A0A2Z5PI60_METMI</name>
<sequence>MIELIHDLSHIKPEKFDNHEFISKRRILIDKVFCSVYSNSLFVNLERKFRDDVRDKYISYVDKIQDFKGHTQGLKFPLEINGDKEIAWINISLREPHVAKVYFNVIRLYQKEKNIPIPTYGYNDTNFLPLEYNDTKSLLMEFIELYLKIVGEIKEIYADYLLQLFGIDIKNYWKGLEKKEIKDLVEVSPFQIEIPCEYLGCEDEQFDWMDDEIKCSTVEKFGDLSGTTYYNKNRKDLKATFKRYQKAPGINRHEITLQENWARDCMNSDSENIYQNIITSVHKVHRLWGLDFEGVKPRPINGNVLISQFSMGFGLSNDEIKTMIYGNVGEITSNRENQDIIRKLRNKGMIRKLEKDEGGKKGVYVWTEMVKLLRMSLNQYFLCPECLTRMQYDYENYCHYCPACKKVIRY</sequence>
<gene>
    <name evidence="1" type="ORF">MMKA1_10580</name>
</gene>
<reference evidence="1 2" key="1">
    <citation type="submission" date="2009-06" db="EMBL/GenBank/DDBJ databases">
        <title>Molecular Evidence for Microbiologically Influenced Corrosion from genome of Methanogen.</title>
        <authorList>
            <person name="Ito N."/>
            <person name="Tsurumaru H."/>
            <person name="Shimizu A."/>
            <person name="Harada T."/>
            <person name="Hosoyama A."/>
            <person name="Horikawa H."/>
            <person name="Wakai S."/>
            <person name="Sasaki K."/>
            <person name="Nishijima K."/>
            <person name="Ataku H."/>
            <person name="Yamazaki J."/>
            <person name="Mise M."/>
            <person name="Yamazaki S."/>
            <person name="Tanikawa S."/>
            <person name="Harayama S."/>
            <person name="Fujita N."/>
        </authorList>
    </citation>
    <scope>NUCLEOTIDE SEQUENCE [LARGE SCALE GENOMIC DNA]</scope>
    <source>
        <strain evidence="2">KA1 ( NBRC 102054)</strain>
    </source>
</reference>
<dbReference type="RefSeq" id="WP_013999398.1">
    <property type="nucleotide sequence ID" value="NZ_AP011526.1"/>
</dbReference>